<dbReference type="PANTHER" id="PTHR11620">
    <property type="entry name" value="60S RIBOSOMAL PROTEIN L23A"/>
    <property type="match status" value="1"/>
</dbReference>
<dbReference type="InterPro" id="IPR013025">
    <property type="entry name" value="Ribosomal_uL23-like"/>
</dbReference>
<evidence type="ECO:0000313" key="9">
    <source>
        <dbReference type="Proteomes" id="UP000005273"/>
    </source>
</evidence>
<evidence type="ECO:0000256" key="2">
    <source>
        <dbReference type="ARBA" id="ARBA00022730"/>
    </source>
</evidence>
<dbReference type="Pfam" id="PF00276">
    <property type="entry name" value="Ribosomal_L23"/>
    <property type="match status" value="1"/>
</dbReference>
<comment type="caution">
    <text evidence="8">The sequence shown here is derived from an EMBL/GenBank/DDBJ whole genome shotgun (WGS) entry which is preliminary data.</text>
</comment>
<gene>
    <name evidence="6" type="primary">rplW</name>
    <name evidence="8" type="ORF">HMPREF1705_03066</name>
</gene>
<evidence type="ECO:0000256" key="7">
    <source>
        <dbReference type="RuleBase" id="RU003934"/>
    </source>
</evidence>
<dbReference type="InterPro" id="IPR012677">
    <property type="entry name" value="Nucleotide-bd_a/b_plait_sf"/>
</dbReference>
<reference evidence="9" key="1">
    <citation type="submission" date="2012-09" db="EMBL/GenBank/DDBJ databases">
        <authorList>
            <person name="Weinstock G."/>
            <person name="Sodergren E."/>
            <person name="Clifton S."/>
            <person name="Fulton L."/>
            <person name="Fulton B."/>
            <person name="Courtney L."/>
            <person name="Fronick C."/>
            <person name="Harrison M."/>
            <person name="Strong C."/>
            <person name="Farmer C."/>
            <person name="Delehaunty K."/>
            <person name="Markovic C."/>
            <person name="Hall O."/>
            <person name="Minx P."/>
            <person name="Tomlinson C."/>
            <person name="Mitreva M."/>
            <person name="Nelson J."/>
            <person name="Hou S."/>
            <person name="Wollam A."/>
            <person name="Pepin K.H."/>
            <person name="Johnson M."/>
            <person name="Bhonagiri V."/>
            <person name="Nash W.E."/>
            <person name="Suruliraj S."/>
            <person name="Warren W."/>
            <person name="Chinwalla A."/>
            <person name="Mardis E.R."/>
            <person name="Wilson R.K."/>
        </authorList>
    </citation>
    <scope>NUCLEOTIDE SEQUENCE [LARGE SCALE GENOMIC DNA]</scope>
    <source>
        <strain evidence="9">OS1</strain>
    </source>
</reference>
<evidence type="ECO:0000256" key="4">
    <source>
        <dbReference type="ARBA" id="ARBA00022980"/>
    </source>
</evidence>
<evidence type="ECO:0000256" key="1">
    <source>
        <dbReference type="ARBA" id="ARBA00006700"/>
    </source>
</evidence>
<protein>
    <recommendedName>
        <fullName evidence="6">Large ribosomal subunit protein uL23</fullName>
    </recommendedName>
</protein>
<name>A0A0T5XDM5_9BACT</name>
<dbReference type="NCBIfam" id="NF004359">
    <property type="entry name" value="PRK05738.1-3"/>
    <property type="match status" value="1"/>
</dbReference>
<evidence type="ECO:0000256" key="5">
    <source>
        <dbReference type="ARBA" id="ARBA00023274"/>
    </source>
</evidence>
<dbReference type="SUPFAM" id="SSF54189">
    <property type="entry name" value="Ribosomal proteins S24e, L23 and L15e"/>
    <property type="match status" value="1"/>
</dbReference>
<sequence length="99" mass="11627">MKLTSYDIILRPVITEKSSRHMIYNKYTFEVHPSANKVEIKKAIEEIFDVKVEKVHTVNVKPKPKRLGRFLGRSRRWKKAIVTLAPGERIEFFEGVRTT</sequence>
<dbReference type="NCBIfam" id="NF004366">
    <property type="entry name" value="PRK05738.3-2"/>
    <property type="match status" value="1"/>
</dbReference>
<dbReference type="Gene3D" id="3.30.70.330">
    <property type="match status" value="1"/>
</dbReference>
<proteinExistence type="inferred from homology"/>
<dbReference type="EMBL" id="ACJX03000001">
    <property type="protein sequence ID" value="KRT35813.1"/>
    <property type="molecule type" value="Genomic_DNA"/>
</dbReference>
<dbReference type="GO" id="GO:1990904">
    <property type="term" value="C:ribonucleoprotein complex"/>
    <property type="evidence" value="ECO:0007669"/>
    <property type="project" value="UniProtKB-KW"/>
</dbReference>
<evidence type="ECO:0000313" key="8">
    <source>
        <dbReference type="EMBL" id="KRT35813.1"/>
    </source>
</evidence>
<dbReference type="InterPro" id="IPR001014">
    <property type="entry name" value="Ribosomal_uL23_CS"/>
</dbReference>
<dbReference type="GO" id="GO:0005840">
    <property type="term" value="C:ribosome"/>
    <property type="evidence" value="ECO:0007669"/>
    <property type="project" value="UniProtKB-KW"/>
</dbReference>
<keyword evidence="4 6" id="KW-0689">Ribosomal protein</keyword>
<dbReference type="InterPro" id="IPR012678">
    <property type="entry name" value="Ribosomal_uL23/eL15/eS24_sf"/>
</dbReference>
<dbReference type="PROSITE" id="PS00050">
    <property type="entry name" value="RIBOSOMAL_L23"/>
    <property type="match status" value="1"/>
</dbReference>
<accession>A0A0T5XDM5</accession>
<dbReference type="OrthoDB" id="9793353at2"/>
<dbReference type="AlphaFoldDB" id="A0A0T5XDM5"/>
<organism evidence="8 9">
    <name type="scientific">Acetomicrobium hydrogeniformans ATCC BAA-1850</name>
    <dbReference type="NCBI Taxonomy" id="592015"/>
    <lineage>
        <taxon>Bacteria</taxon>
        <taxon>Thermotogati</taxon>
        <taxon>Synergistota</taxon>
        <taxon>Synergistia</taxon>
        <taxon>Synergistales</taxon>
        <taxon>Acetomicrobiaceae</taxon>
        <taxon>Acetomicrobium</taxon>
    </lineage>
</organism>
<dbReference type="STRING" id="592015.HMPREF1705_03066"/>
<comment type="subunit">
    <text evidence="6">Part of the 50S ribosomal subunit. Contacts protein L29, and trigger factor when it is bound to the ribosome.</text>
</comment>
<dbReference type="GO" id="GO:0003735">
    <property type="term" value="F:structural constituent of ribosome"/>
    <property type="evidence" value="ECO:0007669"/>
    <property type="project" value="InterPro"/>
</dbReference>
<evidence type="ECO:0000256" key="6">
    <source>
        <dbReference type="HAMAP-Rule" id="MF_01369"/>
    </source>
</evidence>
<dbReference type="eggNOG" id="COG0089">
    <property type="taxonomic scope" value="Bacteria"/>
</dbReference>
<dbReference type="FunFam" id="3.30.70.330:FF:000001">
    <property type="entry name" value="50S ribosomal protein L23"/>
    <property type="match status" value="1"/>
</dbReference>
<dbReference type="GO" id="GO:0019843">
    <property type="term" value="F:rRNA binding"/>
    <property type="evidence" value="ECO:0007669"/>
    <property type="project" value="UniProtKB-UniRule"/>
</dbReference>
<dbReference type="NCBIfam" id="NF004363">
    <property type="entry name" value="PRK05738.2-4"/>
    <property type="match status" value="1"/>
</dbReference>
<keyword evidence="5 6" id="KW-0687">Ribonucleoprotein</keyword>
<keyword evidence="3 6" id="KW-0694">RNA-binding</keyword>
<comment type="function">
    <text evidence="6">One of the early assembly proteins it binds 23S rRNA. One of the proteins that surrounds the polypeptide exit tunnel on the outside of the ribosome. Forms the main docking site for trigger factor binding to the ribosome.</text>
</comment>
<dbReference type="Proteomes" id="UP000005273">
    <property type="component" value="Unassembled WGS sequence"/>
</dbReference>
<comment type="similarity">
    <text evidence="1 6 7">Belongs to the universal ribosomal protein uL23 family.</text>
</comment>
<evidence type="ECO:0000256" key="3">
    <source>
        <dbReference type="ARBA" id="ARBA00022884"/>
    </source>
</evidence>
<dbReference type="RefSeq" id="WP_040348167.1">
    <property type="nucleotide sequence ID" value="NZ_ACJX03000001.1"/>
</dbReference>
<keyword evidence="2 6" id="KW-0699">rRNA-binding</keyword>
<keyword evidence="9" id="KW-1185">Reference proteome</keyword>
<dbReference type="HAMAP" id="MF_01369_B">
    <property type="entry name" value="Ribosomal_uL23_B"/>
    <property type="match status" value="1"/>
</dbReference>
<dbReference type="GO" id="GO:0006412">
    <property type="term" value="P:translation"/>
    <property type="evidence" value="ECO:0007669"/>
    <property type="project" value="UniProtKB-UniRule"/>
</dbReference>